<dbReference type="GO" id="GO:0016042">
    <property type="term" value="P:lipid catabolic process"/>
    <property type="evidence" value="ECO:0007669"/>
    <property type="project" value="UniProtKB-UniRule"/>
</dbReference>
<feature type="short sequence motif" description="GXGXXG" evidence="3">
    <location>
        <begin position="13"/>
        <end position="18"/>
    </location>
</feature>
<dbReference type="Gene3D" id="1.25.40.10">
    <property type="entry name" value="Tetratricopeptide repeat domain"/>
    <property type="match status" value="2"/>
</dbReference>
<accession>A0A0D1WBK5</accession>
<dbReference type="EMBL" id="KN846951">
    <property type="protein sequence ID" value="KIV86105.1"/>
    <property type="molecule type" value="Genomic_DNA"/>
</dbReference>
<feature type="repeat" description="TPR" evidence="2">
    <location>
        <begin position="907"/>
        <end position="940"/>
    </location>
</feature>
<dbReference type="InterPro" id="IPR019734">
    <property type="entry name" value="TPR_rpt"/>
</dbReference>
<evidence type="ECO:0000256" key="3">
    <source>
        <dbReference type="PROSITE-ProRule" id="PRU01161"/>
    </source>
</evidence>
<dbReference type="Proteomes" id="UP000053599">
    <property type="component" value="Unassembled WGS sequence"/>
</dbReference>
<dbReference type="SUPFAM" id="SSF48452">
    <property type="entry name" value="TPR-like"/>
    <property type="match status" value="1"/>
</dbReference>
<dbReference type="InterPro" id="IPR016035">
    <property type="entry name" value="Acyl_Trfase/lysoPLipase"/>
</dbReference>
<dbReference type="GO" id="GO:0046486">
    <property type="term" value="P:glycerolipid metabolic process"/>
    <property type="evidence" value="ECO:0007669"/>
    <property type="project" value="UniProtKB-ARBA"/>
</dbReference>
<dbReference type="SMART" id="SM00028">
    <property type="entry name" value="TPR"/>
    <property type="match status" value="7"/>
</dbReference>
<dbReference type="InterPro" id="IPR027417">
    <property type="entry name" value="P-loop_NTPase"/>
</dbReference>
<proteinExistence type="predicted"/>
<name>A0A0D1WBK5_9EURO</name>
<dbReference type="STRING" id="1016849.A0A0D1WBK5"/>
<protein>
    <recommendedName>
        <fullName evidence="5">PNPLA domain-containing protein</fullName>
    </recommendedName>
</protein>
<reference evidence="6 7" key="1">
    <citation type="submission" date="2015-01" db="EMBL/GenBank/DDBJ databases">
        <title>The Genome Sequence of Exophiala sideris CBS121828.</title>
        <authorList>
            <consortium name="The Broad Institute Genomics Platform"/>
            <person name="Cuomo C."/>
            <person name="de Hoog S."/>
            <person name="Gorbushina A."/>
            <person name="Stielow B."/>
            <person name="Teixiera M."/>
            <person name="Abouelleil A."/>
            <person name="Chapman S.B."/>
            <person name="Priest M."/>
            <person name="Young S.K."/>
            <person name="Wortman J."/>
            <person name="Nusbaum C."/>
            <person name="Birren B."/>
        </authorList>
    </citation>
    <scope>NUCLEOTIDE SEQUENCE [LARGE SCALE GENOMIC DNA]</scope>
    <source>
        <strain evidence="6 7">CBS 121828</strain>
    </source>
</reference>
<evidence type="ECO:0000313" key="6">
    <source>
        <dbReference type="EMBL" id="KIV86105.1"/>
    </source>
</evidence>
<dbReference type="HOGENOM" id="CLU_000288_125_6_1"/>
<evidence type="ECO:0000256" key="2">
    <source>
        <dbReference type="PROSITE-ProRule" id="PRU00339"/>
    </source>
</evidence>
<organism evidence="6 7">
    <name type="scientific">Exophiala sideris</name>
    <dbReference type="NCBI Taxonomy" id="1016849"/>
    <lineage>
        <taxon>Eukaryota</taxon>
        <taxon>Fungi</taxon>
        <taxon>Dikarya</taxon>
        <taxon>Ascomycota</taxon>
        <taxon>Pezizomycotina</taxon>
        <taxon>Eurotiomycetes</taxon>
        <taxon>Chaetothyriomycetidae</taxon>
        <taxon>Chaetothyriales</taxon>
        <taxon>Herpotrichiellaceae</taxon>
        <taxon>Exophiala</taxon>
    </lineage>
</organism>
<dbReference type="Pfam" id="PF13374">
    <property type="entry name" value="TPR_10"/>
    <property type="match status" value="1"/>
</dbReference>
<feature type="repeat" description="TPR" evidence="2">
    <location>
        <begin position="823"/>
        <end position="856"/>
    </location>
</feature>
<feature type="short sequence motif" description="GXSXG" evidence="3">
    <location>
        <begin position="49"/>
        <end position="53"/>
    </location>
</feature>
<keyword evidence="1 3" id="KW-0443">Lipid metabolism</keyword>
<feature type="compositionally biased region" description="Basic and acidic residues" evidence="4">
    <location>
        <begin position="1122"/>
        <end position="1133"/>
    </location>
</feature>
<dbReference type="PANTHER" id="PTHR46082:SF6">
    <property type="entry name" value="AAA+ ATPASE DOMAIN-CONTAINING PROTEIN-RELATED"/>
    <property type="match status" value="1"/>
</dbReference>
<dbReference type="InterPro" id="IPR011990">
    <property type="entry name" value="TPR-like_helical_dom_sf"/>
</dbReference>
<feature type="short sequence motif" description="DGA/G" evidence="3">
    <location>
        <begin position="194"/>
        <end position="196"/>
    </location>
</feature>
<sequence>MPGKELRLLALDGGGVRGLSALMILEQLMQTIDSENPPKPCEYFDMIGGTSTGGLIAIMLGRLEMTVDECIEAYLSLSDQIFQKKAHRVNTQGKIQGRFDSKKLEDAIKEVVRKRKLPEDTLLKSVGDAPCKVFVCATSKETSETVCLTSYKSSRGSCDLFESTKIWEACRATAAASSFFDPISIGRYGEEFVDGATGANNPVWELWNQAQAVYGPEPLEDSLACLVSIGTGVPFLTAFRDDVLHIHKTLIAMSTETEQTAERFRRSKVGLDKENRYHRFNVSRGLEGVGLEESKKRKEIAAATRRYIASQEVVKQMEMCAGSVSRKHISHKYQVPFSLRGVPVIEKFADRPVDMAELRQSLIPGRESSQRQRQIFLLSGMGGMGKTQLAAQYARRHHQHYSAVFWLDGTSEDSLKQSIAYGANRIAQGQIPEASRTPSTGEGGDLDLIVEHFRNWLSRGDNNCWLLVLDNVDREYCAANPQPGSYDIEKYLPDADHGAILITTRLSDLKPYETVSKRLQKVDDSLAAAIFCQWYSGEFDQDQVKPLFKLLDGLPLALTQAAAYMQQSGISFARYIDLYNRRWDDLMKSHETDNRPWLKYNNGSIWTTWTISFEAIRVKNEAAADLLLLWAFLDNLDLWYGLFEESSEICTDYTYANVPLREAYSDEIKFVNAMQLLLNYSLVEKMGDESGYIVHPVVHQWARHVQTEEQRVVFARLAVVTIGYASPSHEDQEFWTIQRRLIGHAECCFHWVVNNSIRLSQLQDYNSLDAAKYDQVPYYLLEASRLLGDLFLHQSKLEKAEQVYAFSLRSSEEILGPEHEMTLDIINNLGILYEDQGKLDKAEQMFERALRGQEKVLGPENKSTLDTVNNLGVLYRIQGKLDEAEQIYERALRSKEKVLGPEHVSTLDTINNLGGLYRSQGKLDKAEQIYERALRSKEKVLGPENKSTLETVNNLGVLYRIQGKLDEAEQMHDRALRGQEKVLGPGHTSTLTTVHNLGIVYYDQEKLDKAEELYERALQGFEKALGARSMRTYVPALDTCYQLGSLFIDLGRRQEAIEMLQRALNGYREVYGPSHQDYQNTVEAIEEAHQSQDTPPDQRLLTQEGSKSLKETASDSTNETRIPNEVKSLGEKEHASKLRKLFRRLGS</sequence>
<evidence type="ECO:0000256" key="1">
    <source>
        <dbReference type="ARBA" id="ARBA00023098"/>
    </source>
</evidence>
<keyword evidence="2" id="KW-0802">TPR repeat</keyword>
<feature type="active site" description="Proton acceptor" evidence="3">
    <location>
        <position position="194"/>
    </location>
</feature>
<keyword evidence="3" id="KW-0442">Lipid degradation</keyword>
<dbReference type="AlphaFoldDB" id="A0A0D1WBK5"/>
<dbReference type="SUPFAM" id="SSF52540">
    <property type="entry name" value="P-loop containing nucleoside triphosphate hydrolases"/>
    <property type="match status" value="1"/>
</dbReference>
<feature type="region of interest" description="Disordered" evidence="4">
    <location>
        <begin position="1087"/>
        <end position="1133"/>
    </location>
</feature>
<dbReference type="InterPro" id="IPR053137">
    <property type="entry name" value="NLR-like"/>
</dbReference>
<dbReference type="InterPro" id="IPR002641">
    <property type="entry name" value="PNPLA_dom"/>
</dbReference>
<dbReference type="GO" id="GO:0043531">
    <property type="term" value="F:ADP binding"/>
    <property type="evidence" value="ECO:0007669"/>
    <property type="project" value="InterPro"/>
</dbReference>
<evidence type="ECO:0000259" key="5">
    <source>
        <dbReference type="PROSITE" id="PS51635"/>
    </source>
</evidence>
<dbReference type="Gene3D" id="3.40.1090.10">
    <property type="entry name" value="Cytosolic phospholipase A2 catalytic domain"/>
    <property type="match status" value="1"/>
</dbReference>
<dbReference type="GO" id="GO:0016787">
    <property type="term" value="F:hydrolase activity"/>
    <property type="evidence" value="ECO:0007669"/>
    <property type="project" value="UniProtKB-UniRule"/>
</dbReference>
<feature type="repeat" description="TPR" evidence="2">
    <location>
        <begin position="865"/>
        <end position="898"/>
    </location>
</feature>
<dbReference type="Pfam" id="PF01734">
    <property type="entry name" value="Patatin"/>
    <property type="match status" value="1"/>
</dbReference>
<dbReference type="PROSITE" id="PS50005">
    <property type="entry name" value="TPR"/>
    <property type="match status" value="4"/>
</dbReference>
<dbReference type="PANTHER" id="PTHR46082">
    <property type="entry name" value="ATP/GTP-BINDING PROTEIN-RELATED"/>
    <property type="match status" value="1"/>
</dbReference>
<feature type="repeat" description="TPR" evidence="2">
    <location>
        <begin position="991"/>
        <end position="1024"/>
    </location>
</feature>
<dbReference type="Pfam" id="PF13424">
    <property type="entry name" value="TPR_12"/>
    <property type="match status" value="3"/>
</dbReference>
<evidence type="ECO:0000256" key="4">
    <source>
        <dbReference type="SAM" id="MobiDB-lite"/>
    </source>
</evidence>
<dbReference type="SUPFAM" id="SSF52151">
    <property type="entry name" value="FabD/lysophospholipase-like"/>
    <property type="match status" value="1"/>
</dbReference>
<evidence type="ECO:0000313" key="7">
    <source>
        <dbReference type="Proteomes" id="UP000053599"/>
    </source>
</evidence>
<dbReference type="PROSITE" id="PS51635">
    <property type="entry name" value="PNPLA"/>
    <property type="match status" value="1"/>
</dbReference>
<feature type="compositionally biased region" description="Polar residues" evidence="4">
    <location>
        <begin position="1091"/>
        <end position="1106"/>
    </location>
</feature>
<keyword evidence="3" id="KW-0378">Hydrolase</keyword>
<dbReference type="OrthoDB" id="4119735at2759"/>
<gene>
    <name evidence="6" type="ORF">PV11_01740</name>
</gene>
<feature type="active site" description="Nucleophile" evidence="3">
    <location>
        <position position="51"/>
    </location>
</feature>
<dbReference type="Gene3D" id="3.40.50.300">
    <property type="entry name" value="P-loop containing nucleotide triphosphate hydrolases"/>
    <property type="match status" value="1"/>
</dbReference>
<dbReference type="CDD" id="cd07216">
    <property type="entry name" value="Pat17_PNPLA8_PNPLA9_like3"/>
    <property type="match status" value="1"/>
</dbReference>
<feature type="domain" description="PNPLA" evidence="5">
    <location>
        <begin position="9"/>
        <end position="207"/>
    </location>
</feature>